<dbReference type="EMBL" id="CP151767">
    <property type="protein sequence ID" value="WZU66718.1"/>
    <property type="molecule type" value="Genomic_DNA"/>
</dbReference>
<evidence type="ECO:0000259" key="14">
    <source>
        <dbReference type="PROSITE" id="PS52004"/>
    </source>
</evidence>
<dbReference type="PROSITE" id="PS52004">
    <property type="entry name" value="KS3_2"/>
    <property type="match status" value="1"/>
</dbReference>
<feature type="domain" description="Ketosynthase family 3 (KS3)" evidence="14">
    <location>
        <begin position="1"/>
        <end position="401"/>
    </location>
</feature>
<keyword evidence="6 13" id="KW-0808">Transferase</keyword>
<evidence type="ECO:0000256" key="3">
    <source>
        <dbReference type="ARBA" id="ARBA00022458"/>
    </source>
</evidence>
<keyword evidence="8" id="KW-1133">Transmembrane helix</keyword>
<reference evidence="15 16" key="2">
    <citation type="submission" date="2024-08" db="EMBL/GenBank/DDBJ databases">
        <title>Phylogenomic analyses of a clade within the roseobacter group suggest taxonomic reassignments of species of the genera Aestuariivita, Citreicella, Loktanella, Nautella, Pelagibaca, Ruegeria, Thalassobius, Thiobacimonas and Tropicibacter, and the proposal o.</title>
        <authorList>
            <person name="Jeon C.O."/>
        </authorList>
    </citation>
    <scope>NUCLEOTIDE SEQUENCE [LARGE SCALE GENOMIC DNA]</scope>
    <source>
        <strain evidence="15 16">SS1-5</strain>
    </source>
</reference>
<keyword evidence="3" id="KW-0536">Nodulation</keyword>
<dbReference type="GO" id="GO:0004315">
    <property type="term" value="F:3-oxoacyl-[acyl-carrier-protein] synthase activity"/>
    <property type="evidence" value="ECO:0007669"/>
    <property type="project" value="InterPro"/>
</dbReference>
<dbReference type="PROSITE" id="PS00606">
    <property type="entry name" value="KS3_1"/>
    <property type="match status" value="1"/>
</dbReference>
<keyword evidence="4" id="KW-1003">Cell membrane</keyword>
<dbReference type="Proteomes" id="UP001470809">
    <property type="component" value="Chromosome"/>
</dbReference>
<sequence>MNRVVITGAGTINPLGTNVSQTLAAMREGTCGIGPLDIADVDRLSIQIGGQVRDYDEFAHFNRQQIALYDRFTQFTLLAAREAIGQSGLTFSGALADQSGVVLGTSGGGLNTQDENYRAVYEAGKNRVHPFIVPKLMNNAAASHVSMEWNLRGPSFTVATACASSNHAMGQAFNMVRCGMAKVMVTGGSEAMLCFGGIKAWEGLRVMSRDGCRPFSATRNGMVQGEGAGVFVFEDYEHAKARGAEILCEVAGFAMSSDASDIVTPSKQGAARAISGALKDARLNPEDVAYINAHGTGTAANDKTECAAVADVFGRHADQLMMSSTKSMHGHLIGGTGAVELLACLMAVRDGVVAPTIGYEEPDPECALDVVPNVARDAAVNVALSNAFAFGGLNAVIALRKH</sequence>
<comment type="similarity">
    <text evidence="2 13">Belongs to the thiolase-like superfamily. Beta-ketoacyl-ACP synthases family.</text>
</comment>
<evidence type="ECO:0000256" key="13">
    <source>
        <dbReference type="RuleBase" id="RU003694"/>
    </source>
</evidence>
<evidence type="ECO:0000313" key="16">
    <source>
        <dbReference type="Proteomes" id="UP001470809"/>
    </source>
</evidence>
<dbReference type="InterPro" id="IPR014031">
    <property type="entry name" value="Ketoacyl_synth_C"/>
</dbReference>
<name>A0AAN0M8U6_9RHOB</name>
<comment type="function">
    <text evidence="10">Proposed to synthesize NOD factor fatty acyl chain. Involved in the synthesis of a highly unsaturated fatty acid moiety, which forms part of a lipo-oligosaccharide that is responsible for host specificity.</text>
</comment>
<evidence type="ECO:0000256" key="4">
    <source>
        <dbReference type="ARBA" id="ARBA00022475"/>
    </source>
</evidence>
<gene>
    <name evidence="15" type="ORF">AABB31_17120</name>
</gene>
<dbReference type="Pfam" id="PF00109">
    <property type="entry name" value="ketoacyl-synt"/>
    <property type="match status" value="1"/>
</dbReference>
<evidence type="ECO:0000256" key="5">
    <source>
        <dbReference type="ARBA" id="ARBA00022519"/>
    </source>
</evidence>
<evidence type="ECO:0000256" key="8">
    <source>
        <dbReference type="ARBA" id="ARBA00022989"/>
    </source>
</evidence>
<organism evidence="15 16">
    <name type="scientific">Yoonia rhodophyticola</name>
    <dbReference type="NCBI Taxonomy" id="3137370"/>
    <lineage>
        <taxon>Bacteria</taxon>
        <taxon>Pseudomonadati</taxon>
        <taxon>Pseudomonadota</taxon>
        <taxon>Alphaproteobacteria</taxon>
        <taxon>Rhodobacterales</taxon>
        <taxon>Paracoccaceae</taxon>
        <taxon>Yoonia</taxon>
    </lineage>
</organism>
<dbReference type="RefSeq" id="WP_342076040.1">
    <property type="nucleotide sequence ID" value="NZ_CP151767.2"/>
</dbReference>
<dbReference type="InterPro" id="IPR020841">
    <property type="entry name" value="PKS_Beta-ketoAc_synthase_dom"/>
</dbReference>
<protein>
    <recommendedName>
        <fullName evidence="11">Nodulation protein E</fullName>
    </recommendedName>
    <alternativeName>
        <fullName evidence="12">Host-specificity of nodulation protein B</fullName>
    </alternativeName>
</protein>
<evidence type="ECO:0000256" key="1">
    <source>
        <dbReference type="ARBA" id="ARBA00004533"/>
    </source>
</evidence>
<dbReference type="NCBIfam" id="NF005589">
    <property type="entry name" value="PRK07314.1"/>
    <property type="match status" value="1"/>
</dbReference>
<evidence type="ECO:0000256" key="11">
    <source>
        <dbReference type="ARBA" id="ARBA00039445"/>
    </source>
</evidence>
<evidence type="ECO:0000256" key="7">
    <source>
        <dbReference type="ARBA" id="ARBA00022692"/>
    </source>
</evidence>
<evidence type="ECO:0000256" key="9">
    <source>
        <dbReference type="ARBA" id="ARBA00023136"/>
    </source>
</evidence>
<dbReference type="GO" id="GO:0006633">
    <property type="term" value="P:fatty acid biosynthetic process"/>
    <property type="evidence" value="ECO:0007669"/>
    <property type="project" value="InterPro"/>
</dbReference>
<keyword evidence="5" id="KW-0997">Cell inner membrane</keyword>
<evidence type="ECO:0000256" key="10">
    <source>
        <dbReference type="ARBA" id="ARBA00037576"/>
    </source>
</evidence>
<accession>A0AAN0M8U6</accession>
<evidence type="ECO:0000256" key="6">
    <source>
        <dbReference type="ARBA" id="ARBA00022679"/>
    </source>
</evidence>
<evidence type="ECO:0000256" key="12">
    <source>
        <dbReference type="ARBA" id="ARBA00041756"/>
    </source>
</evidence>
<dbReference type="PANTHER" id="PTHR11712:SF352">
    <property type="entry name" value="3-OXOACYL-[ACYL-CARRIER-PROTEIN] SYNTHASE"/>
    <property type="match status" value="1"/>
</dbReference>
<dbReference type="Gene3D" id="3.40.47.10">
    <property type="match status" value="2"/>
</dbReference>
<keyword evidence="16" id="KW-1185">Reference proteome</keyword>
<comment type="subcellular location">
    <subcellularLocation>
        <location evidence="1">Cell inner membrane</location>
    </subcellularLocation>
</comment>
<dbReference type="PANTHER" id="PTHR11712">
    <property type="entry name" value="POLYKETIDE SYNTHASE-RELATED"/>
    <property type="match status" value="1"/>
</dbReference>
<dbReference type="InterPro" id="IPR016039">
    <property type="entry name" value="Thiolase-like"/>
</dbReference>
<proteinExistence type="inferred from homology"/>
<dbReference type="GO" id="GO:0005886">
    <property type="term" value="C:plasma membrane"/>
    <property type="evidence" value="ECO:0007669"/>
    <property type="project" value="UniProtKB-SubCell"/>
</dbReference>
<dbReference type="SMART" id="SM00825">
    <property type="entry name" value="PKS_KS"/>
    <property type="match status" value="1"/>
</dbReference>
<keyword evidence="7" id="KW-0812">Transmembrane</keyword>
<keyword evidence="9" id="KW-0472">Membrane</keyword>
<evidence type="ECO:0000256" key="2">
    <source>
        <dbReference type="ARBA" id="ARBA00008467"/>
    </source>
</evidence>
<dbReference type="SUPFAM" id="SSF53901">
    <property type="entry name" value="Thiolase-like"/>
    <property type="match status" value="2"/>
</dbReference>
<dbReference type="InterPro" id="IPR014030">
    <property type="entry name" value="Ketoacyl_synth_N"/>
</dbReference>
<dbReference type="CDD" id="cd00834">
    <property type="entry name" value="KAS_I_II"/>
    <property type="match status" value="1"/>
</dbReference>
<reference evidence="16" key="1">
    <citation type="submission" date="2024-04" db="EMBL/GenBank/DDBJ databases">
        <title>Phylogenomic analyses of a clade within the roseobacter group suggest taxonomic reassignments of species of the genera Aestuariivita, Citreicella, Loktanella, Nautella, Pelagibaca, Ruegeria, Thalassobius, Thiobacimonas and Tropicibacter, and the proposal o.</title>
        <authorList>
            <person name="Jeon C.O."/>
        </authorList>
    </citation>
    <scope>NUCLEOTIDE SEQUENCE [LARGE SCALE GENOMIC DNA]</scope>
    <source>
        <strain evidence="16">SS1-5</strain>
    </source>
</reference>
<evidence type="ECO:0000313" key="15">
    <source>
        <dbReference type="EMBL" id="WZU66718.1"/>
    </source>
</evidence>
<dbReference type="InterPro" id="IPR018201">
    <property type="entry name" value="Ketoacyl_synth_AS"/>
</dbReference>
<dbReference type="AlphaFoldDB" id="A0AAN0M8U6"/>
<dbReference type="Pfam" id="PF02801">
    <property type="entry name" value="Ketoacyl-synt_C"/>
    <property type="match status" value="1"/>
</dbReference>
<dbReference type="InterPro" id="IPR000794">
    <property type="entry name" value="Beta-ketoacyl_synthase"/>
</dbReference>
<dbReference type="KEGG" id="yrh:AABB31_17120"/>